<evidence type="ECO:0000256" key="2">
    <source>
        <dbReference type="ARBA" id="ARBA00022737"/>
    </source>
</evidence>
<keyword evidence="2" id="KW-0677">Repeat</keyword>
<dbReference type="SMART" id="SM00320">
    <property type="entry name" value="WD40"/>
    <property type="match status" value="5"/>
</dbReference>
<keyword evidence="5" id="KW-1185">Reference proteome</keyword>
<evidence type="ECO:0000313" key="5">
    <source>
        <dbReference type="Proteomes" id="UP001431209"/>
    </source>
</evidence>
<dbReference type="InterPro" id="IPR019775">
    <property type="entry name" value="WD40_repeat_CS"/>
</dbReference>
<feature type="repeat" description="WD" evidence="3">
    <location>
        <begin position="264"/>
        <end position="288"/>
    </location>
</feature>
<dbReference type="InterPro" id="IPR020472">
    <property type="entry name" value="WD40_PAC1"/>
</dbReference>
<proteinExistence type="predicted"/>
<dbReference type="PRINTS" id="PR00320">
    <property type="entry name" value="GPROTEINBRPT"/>
</dbReference>
<feature type="repeat" description="WD" evidence="3">
    <location>
        <begin position="207"/>
        <end position="247"/>
    </location>
</feature>
<dbReference type="PANTHER" id="PTHR19848">
    <property type="entry name" value="WD40 REPEAT PROTEIN"/>
    <property type="match status" value="1"/>
</dbReference>
<protein>
    <submittedName>
        <fullName evidence="4">WD repeat-containing protein</fullName>
    </submittedName>
</protein>
<keyword evidence="1 3" id="KW-0853">WD repeat</keyword>
<dbReference type="Proteomes" id="UP001431209">
    <property type="component" value="Unassembled WGS sequence"/>
</dbReference>
<dbReference type="PROSITE" id="PS50082">
    <property type="entry name" value="WD_REPEATS_2"/>
    <property type="match status" value="3"/>
</dbReference>
<dbReference type="PROSITE" id="PS50294">
    <property type="entry name" value="WD_REPEATS_REGION"/>
    <property type="match status" value="2"/>
</dbReference>
<evidence type="ECO:0000256" key="1">
    <source>
        <dbReference type="ARBA" id="ARBA00022574"/>
    </source>
</evidence>
<gene>
    <name evidence="4" type="ORF">AKO1_010199</name>
</gene>
<evidence type="ECO:0000313" key="4">
    <source>
        <dbReference type="EMBL" id="KAL0491751.1"/>
    </source>
</evidence>
<dbReference type="Gene3D" id="2.130.10.10">
    <property type="entry name" value="YVTN repeat-like/Quinoprotein amine dehydrogenase"/>
    <property type="match status" value="3"/>
</dbReference>
<dbReference type="PROSITE" id="PS00678">
    <property type="entry name" value="WD_REPEATS_1"/>
    <property type="match status" value="1"/>
</dbReference>
<organism evidence="4 5">
    <name type="scientific">Acrasis kona</name>
    <dbReference type="NCBI Taxonomy" id="1008807"/>
    <lineage>
        <taxon>Eukaryota</taxon>
        <taxon>Discoba</taxon>
        <taxon>Heterolobosea</taxon>
        <taxon>Tetramitia</taxon>
        <taxon>Eutetramitia</taxon>
        <taxon>Acrasidae</taxon>
        <taxon>Acrasis</taxon>
    </lineage>
</organism>
<evidence type="ECO:0000256" key="3">
    <source>
        <dbReference type="PROSITE-ProRule" id="PRU00221"/>
    </source>
</evidence>
<reference evidence="4 5" key="1">
    <citation type="submission" date="2024-03" db="EMBL/GenBank/DDBJ databases">
        <title>The Acrasis kona genome and developmental transcriptomes reveal deep origins of eukaryotic multicellular pathways.</title>
        <authorList>
            <person name="Sheikh S."/>
            <person name="Fu C.-J."/>
            <person name="Brown M.W."/>
            <person name="Baldauf S.L."/>
        </authorList>
    </citation>
    <scope>NUCLEOTIDE SEQUENCE [LARGE SCALE GENOMIC DNA]</scope>
    <source>
        <strain evidence="4 5">ATCC MYA-3509</strain>
    </source>
</reference>
<comment type="caution">
    <text evidence="4">The sequence shown here is derived from an EMBL/GenBank/DDBJ whole genome shotgun (WGS) entry which is preliminary data.</text>
</comment>
<dbReference type="PANTHER" id="PTHR19848:SF8">
    <property type="entry name" value="F-BOX AND WD REPEAT DOMAIN CONTAINING 7"/>
    <property type="match status" value="1"/>
</dbReference>
<accession>A0AAW2ZSR3</accession>
<dbReference type="InterPro" id="IPR001680">
    <property type="entry name" value="WD40_rpt"/>
</dbReference>
<dbReference type="SUPFAM" id="SSF50978">
    <property type="entry name" value="WD40 repeat-like"/>
    <property type="match status" value="1"/>
</dbReference>
<dbReference type="InterPro" id="IPR015943">
    <property type="entry name" value="WD40/YVTN_repeat-like_dom_sf"/>
</dbReference>
<dbReference type="Pfam" id="PF00400">
    <property type="entry name" value="WD40"/>
    <property type="match status" value="4"/>
</dbReference>
<dbReference type="AlphaFoldDB" id="A0AAW2ZSR3"/>
<sequence>MELDIEFHKLSLDYVESVNKRLPPDTIPKDCKQIIQCGDIVYCALVVEEYVVAAHPHTRSIQVYSRTGQIMRSIDVDAEEVWEMVRVGSDKILCASAEPKGFVVVDWKTGVVLNKISHTSSVTVGGHNTLLCFGPSMQYLAACMFDGTLTVWDISVQGGKIIKQFKNDEGHWTTCVEVLPNGKLITGNSNGELHIWDFKSCSMEATLHGHKGPINCARLLSSNLLVTGGFDRSIQLWDINNKSRTRVVCTGSGSIRQIYAVSTNYIYSVSTDNTLRLWELSQNQCVKTLKGHSLDVVSVDVSKDGIIVSASKDKTIRLWM</sequence>
<feature type="repeat" description="WD" evidence="3">
    <location>
        <begin position="289"/>
        <end position="320"/>
    </location>
</feature>
<name>A0AAW2ZSR3_9EUKA</name>
<dbReference type="InterPro" id="IPR036322">
    <property type="entry name" value="WD40_repeat_dom_sf"/>
</dbReference>
<dbReference type="EMBL" id="JAOPGA020001854">
    <property type="protein sequence ID" value="KAL0491751.1"/>
    <property type="molecule type" value="Genomic_DNA"/>
</dbReference>